<sequence>MTDGSLVLAPLTTSPVIGIGSPRLKKSTLADCEWVMTSLFTLLASEPLMLKCITESVGFAYPQ</sequence>
<reference evidence="1" key="1">
    <citation type="submission" date="2014-01" db="EMBL/GenBank/DDBJ databases">
        <authorList>
            <person name="Aslett M."/>
        </authorList>
    </citation>
    <scope>NUCLEOTIDE SEQUENCE</scope>
</reference>
<name>A0A077ZMM7_TRITR</name>
<gene>
    <name evidence="1" type="ORF">TTRE_0000828701</name>
</gene>
<dbReference type="AlphaFoldDB" id="A0A077ZMM7"/>
<dbReference type="Proteomes" id="UP000030665">
    <property type="component" value="Unassembled WGS sequence"/>
</dbReference>
<accession>A0A077ZMM7</accession>
<organism evidence="1 2">
    <name type="scientific">Trichuris trichiura</name>
    <name type="common">Whipworm</name>
    <name type="synonym">Trichocephalus trichiurus</name>
    <dbReference type="NCBI Taxonomy" id="36087"/>
    <lineage>
        <taxon>Eukaryota</taxon>
        <taxon>Metazoa</taxon>
        <taxon>Ecdysozoa</taxon>
        <taxon>Nematoda</taxon>
        <taxon>Enoplea</taxon>
        <taxon>Dorylaimia</taxon>
        <taxon>Trichinellida</taxon>
        <taxon>Trichuridae</taxon>
        <taxon>Trichuris</taxon>
    </lineage>
</organism>
<proteinExistence type="predicted"/>
<dbReference type="EMBL" id="HG806794">
    <property type="protein sequence ID" value="CDW59940.1"/>
    <property type="molecule type" value="Genomic_DNA"/>
</dbReference>
<evidence type="ECO:0000313" key="2">
    <source>
        <dbReference type="Proteomes" id="UP000030665"/>
    </source>
</evidence>
<keyword evidence="2" id="KW-1185">Reference proteome</keyword>
<protein>
    <submittedName>
        <fullName evidence="1">Peptidase</fullName>
    </submittedName>
</protein>
<evidence type="ECO:0000313" key="1">
    <source>
        <dbReference type="EMBL" id="CDW59940.1"/>
    </source>
</evidence>
<reference evidence="1" key="2">
    <citation type="submission" date="2014-03" db="EMBL/GenBank/DDBJ databases">
        <title>The whipworm genome and dual-species transcriptomics of an intimate host-pathogen interaction.</title>
        <authorList>
            <person name="Foth B.J."/>
            <person name="Tsai I.J."/>
            <person name="Reid A.J."/>
            <person name="Bancroft A.J."/>
            <person name="Nichol S."/>
            <person name="Tracey A."/>
            <person name="Holroyd N."/>
            <person name="Cotton J.A."/>
            <person name="Stanley E.J."/>
            <person name="Zarowiecki M."/>
            <person name="Liu J.Z."/>
            <person name="Huckvale T."/>
            <person name="Cooper P.J."/>
            <person name="Grencis R.K."/>
            <person name="Berriman M."/>
        </authorList>
    </citation>
    <scope>NUCLEOTIDE SEQUENCE [LARGE SCALE GENOMIC DNA]</scope>
</reference>